<name>A0A0R1UGI0_9LACO</name>
<protein>
    <submittedName>
        <fullName evidence="2">Uncharacterized protein</fullName>
    </submittedName>
</protein>
<reference evidence="2 3" key="1">
    <citation type="journal article" date="2015" name="Genome Announc.">
        <title>Expanding the biotechnology potential of lactobacilli through comparative genomics of 213 strains and associated genera.</title>
        <authorList>
            <person name="Sun Z."/>
            <person name="Harris H.M."/>
            <person name="McCann A."/>
            <person name="Guo C."/>
            <person name="Argimon S."/>
            <person name="Zhang W."/>
            <person name="Yang X."/>
            <person name="Jeffery I.B."/>
            <person name="Cooney J.C."/>
            <person name="Kagawa T.F."/>
            <person name="Liu W."/>
            <person name="Song Y."/>
            <person name="Salvetti E."/>
            <person name="Wrobel A."/>
            <person name="Rasinkangas P."/>
            <person name="Parkhill J."/>
            <person name="Rea M.C."/>
            <person name="O'Sullivan O."/>
            <person name="Ritari J."/>
            <person name="Douillard F.P."/>
            <person name="Paul Ross R."/>
            <person name="Yang R."/>
            <person name="Briner A.E."/>
            <person name="Felis G.E."/>
            <person name="de Vos W.M."/>
            <person name="Barrangou R."/>
            <person name="Klaenhammer T.R."/>
            <person name="Caufield P.W."/>
            <person name="Cui Y."/>
            <person name="Zhang H."/>
            <person name="O'Toole P.W."/>
        </authorList>
    </citation>
    <scope>NUCLEOTIDE SEQUENCE [LARGE SCALE GENOMIC DNA]</scope>
    <source>
        <strain evidence="2 3">DSM 15946</strain>
    </source>
</reference>
<gene>
    <name evidence="2" type="ORF">FC43_GL001467</name>
</gene>
<evidence type="ECO:0000313" key="3">
    <source>
        <dbReference type="Proteomes" id="UP000050816"/>
    </source>
</evidence>
<evidence type="ECO:0000256" key="1">
    <source>
        <dbReference type="SAM" id="Phobius"/>
    </source>
</evidence>
<evidence type="ECO:0000313" key="2">
    <source>
        <dbReference type="EMBL" id="KRL89877.1"/>
    </source>
</evidence>
<feature type="transmembrane region" description="Helical" evidence="1">
    <location>
        <begin position="12"/>
        <end position="31"/>
    </location>
</feature>
<sequence>MFILYFNTCQIGLPIFLVPIGIFGLVGNGMVQIKNRIKRIFLPLILFSPVSPDLTFGI</sequence>
<dbReference type="Proteomes" id="UP000050816">
    <property type="component" value="Unassembled WGS sequence"/>
</dbReference>
<keyword evidence="1" id="KW-0472">Membrane</keyword>
<dbReference type="AlphaFoldDB" id="A0A0R1UGI0"/>
<proteinExistence type="predicted"/>
<dbReference type="EMBL" id="AZFK01000040">
    <property type="protein sequence ID" value="KRL89877.1"/>
    <property type="molecule type" value="Genomic_DNA"/>
</dbReference>
<organism evidence="2 3">
    <name type="scientific">Limosilactobacillus ingluviei DSM 15946</name>
    <dbReference type="NCBI Taxonomy" id="1423760"/>
    <lineage>
        <taxon>Bacteria</taxon>
        <taxon>Bacillati</taxon>
        <taxon>Bacillota</taxon>
        <taxon>Bacilli</taxon>
        <taxon>Lactobacillales</taxon>
        <taxon>Lactobacillaceae</taxon>
        <taxon>Limosilactobacillus</taxon>
    </lineage>
</organism>
<accession>A0A0R1UGI0</accession>
<comment type="caution">
    <text evidence="2">The sequence shown here is derived from an EMBL/GenBank/DDBJ whole genome shotgun (WGS) entry which is preliminary data.</text>
</comment>
<keyword evidence="1" id="KW-0812">Transmembrane</keyword>
<keyword evidence="1" id="KW-1133">Transmembrane helix</keyword>